<dbReference type="InterPro" id="IPR040618">
    <property type="entry name" value="Pre-Nudix"/>
</dbReference>
<dbReference type="InParanoid" id="B4MA72"/>
<dbReference type="Pfam" id="PF00293">
    <property type="entry name" value="NUDIX"/>
    <property type="match status" value="1"/>
</dbReference>
<name>B4MA72_DROVI</name>
<dbReference type="SMR" id="B4MA72"/>
<dbReference type="Proteomes" id="UP000008792">
    <property type="component" value="Unassembled WGS sequence"/>
</dbReference>
<evidence type="ECO:0000313" key="5">
    <source>
        <dbReference type="Proteomes" id="UP000008792"/>
    </source>
</evidence>
<dbReference type="GO" id="GO:0047631">
    <property type="term" value="F:ADP-ribose diphosphatase activity"/>
    <property type="evidence" value="ECO:0007669"/>
    <property type="project" value="TreeGrafter"/>
</dbReference>
<dbReference type="GO" id="GO:0051287">
    <property type="term" value="F:NAD binding"/>
    <property type="evidence" value="ECO:0007669"/>
    <property type="project" value="TreeGrafter"/>
</dbReference>
<evidence type="ECO:0000313" key="4">
    <source>
        <dbReference type="EMBL" id="EDW66131.2"/>
    </source>
</evidence>
<dbReference type="eggNOG" id="KOG0648">
    <property type="taxonomic scope" value="Eukaryota"/>
</dbReference>
<dbReference type="FunFam" id="3.90.79.10:FF:000015">
    <property type="entry name" value="Nudix hydrolase 8"/>
    <property type="match status" value="1"/>
</dbReference>
<dbReference type="InterPro" id="IPR015797">
    <property type="entry name" value="NUDIX_hydrolase-like_dom_sf"/>
</dbReference>
<dbReference type="PRINTS" id="PR01356">
    <property type="entry name" value="GFGPROTEIN"/>
</dbReference>
<dbReference type="InterPro" id="IPR020476">
    <property type="entry name" value="Nudix_hydrolase"/>
</dbReference>
<evidence type="ECO:0000256" key="1">
    <source>
        <dbReference type="ARBA" id="ARBA00005582"/>
    </source>
</evidence>
<dbReference type="Gene3D" id="3.40.630.30">
    <property type="match status" value="1"/>
</dbReference>
<keyword evidence="5" id="KW-1185">Reference proteome</keyword>
<dbReference type="AlphaFoldDB" id="B4MA72"/>
<proteinExistence type="inferred from homology"/>
<feature type="domain" description="Nudix hydrolase" evidence="3">
    <location>
        <begin position="170"/>
        <end position="300"/>
    </location>
</feature>
<dbReference type="HOGENOM" id="CLU_054299_3_0_1"/>
<dbReference type="GO" id="GO:0035529">
    <property type="term" value="F:NADH pyrophosphatase activity"/>
    <property type="evidence" value="ECO:0007669"/>
    <property type="project" value="TreeGrafter"/>
</dbReference>
<dbReference type="FunCoup" id="B4MA72">
    <property type="interactions" value="10"/>
</dbReference>
<dbReference type="InterPro" id="IPR000086">
    <property type="entry name" value="NUDIX_hydrolase_dom"/>
</dbReference>
<dbReference type="PANTHER" id="PTHR13994">
    <property type="entry name" value="NUDIX HYDROLASE RELATED"/>
    <property type="match status" value="1"/>
</dbReference>
<reference evidence="4 5" key="1">
    <citation type="journal article" date="2007" name="Nature">
        <title>Evolution of genes and genomes on the Drosophila phylogeny.</title>
        <authorList>
            <consortium name="Drosophila 12 Genomes Consortium"/>
            <person name="Clark A.G."/>
            <person name="Eisen M.B."/>
            <person name="Smith D.R."/>
            <person name="Bergman C.M."/>
            <person name="Oliver B."/>
            <person name="Markow T.A."/>
            <person name="Kaufman T.C."/>
            <person name="Kellis M."/>
            <person name="Gelbart W."/>
            <person name="Iyer V.N."/>
            <person name="Pollard D.A."/>
            <person name="Sackton T.B."/>
            <person name="Larracuente A.M."/>
            <person name="Singh N.D."/>
            <person name="Abad J.P."/>
            <person name="Abt D.N."/>
            <person name="Adryan B."/>
            <person name="Aguade M."/>
            <person name="Akashi H."/>
            <person name="Anderson W.W."/>
            <person name="Aquadro C.F."/>
            <person name="Ardell D.H."/>
            <person name="Arguello R."/>
            <person name="Artieri C.G."/>
            <person name="Barbash D.A."/>
            <person name="Barker D."/>
            <person name="Barsanti P."/>
            <person name="Batterham P."/>
            <person name="Batzoglou S."/>
            <person name="Begun D."/>
            <person name="Bhutkar A."/>
            <person name="Blanco E."/>
            <person name="Bosak S.A."/>
            <person name="Bradley R.K."/>
            <person name="Brand A.D."/>
            <person name="Brent M.R."/>
            <person name="Brooks A.N."/>
            <person name="Brown R.H."/>
            <person name="Butlin R.K."/>
            <person name="Caggese C."/>
            <person name="Calvi B.R."/>
            <person name="Bernardo de Carvalho A."/>
            <person name="Caspi A."/>
            <person name="Castrezana S."/>
            <person name="Celniker S.E."/>
            <person name="Chang J.L."/>
            <person name="Chapple C."/>
            <person name="Chatterji S."/>
            <person name="Chinwalla A."/>
            <person name="Civetta A."/>
            <person name="Clifton S.W."/>
            <person name="Comeron J.M."/>
            <person name="Costello J.C."/>
            <person name="Coyne J.A."/>
            <person name="Daub J."/>
            <person name="David R.G."/>
            <person name="Delcher A.L."/>
            <person name="Delehaunty K."/>
            <person name="Do C.B."/>
            <person name="Ebling H."/>
            <person name="Edwards K."/>
            <person name="Eickbush T."/>
            <person name="Evans J.D."/>
            <person name="Filipski A."/>
            <person name="Findeiss S."/>
            <person name="Freyhult E."/>
            <person name="Fulton L."/>
            <person name="Fulton R."/>
            <person name="Garcia A.C."/>
            <person name="Gardiner A."/>
            <person name="Garfield D.A."/>
            <person name="Garvin B.E."/>
            <person name="Gibson G."/>
            <person name="Gilbert D."/>
            <person name="Gnerre S."/>
            <person name="Godfrey J."/>
            <person name="Good R."/>
            <person name="Gotea V."/>
            <person name="Gravely B."/>
            <person name="Greenberg A.J."/>
            <person name="Griffiths-Jones S."/>
            <person name="Gross S."/>
            <person name="Guigo R."/>
            <person name="Gustafson E.A."/>
            <person name="Haerty W."/>
            <person name="Hahn M.W."/>
            <person name="Halligan D.L."/>
            <person name="Halpern A.L."/>
            <person name="Halter G.M."/>
            <person name="Han M.V."/>
            <person name="Heger A."/>
            <person name="Hillier L."/>
            <person name="Hinrichs A.S."/>
            <person name="Holmes I."/>
            <person name="Hoskins R.A."/>
            <person name="Hubisz M.J."/>
            <person name="Hultmark D."/>
            <person name="Huntley M.A."/>
            <person name="Jaffe D.B."/>
            <person name="Jagadeeshan S."/>
            <person name="Jeck W.R."/>
            <person name="Johnson J."/>
            <person name="Jones C.D."/>
            <person name="Jordan W.C."/>
            <person name="Karpen G.H."/>
            <person name="Kataoka E."/>
            <person name="Keightley P.D."/>
            <person name="Kheradpour P."/>
            <person name="Kirkness E.F."/>
            <person name="Koerich L.B."/>
            <person name="Kristiansen K."/>
            <person name="Kudrna D."/>
            <person name="Kulathinal R.J."/>
            <person name="Kumar S."/>
            <person name="Kwok R."/>
            <person name="Lander E."/>
            <person name="Langley C.H."/>
            <person name="Lapoint R."/>
            <person name="Lazzaro B.P."/>
            <person name="Lee S.J."/>
            <person name="Levesque L."/>
            <person name="Li R."/>
            <person name="Lin C.F."/>
            <person name="Lin M.F."/>
            <person name="Lindblad-Toh K."/>
            <person name="Llopart A."/>
            <person name="Long M."/>
            <person name="Low L."/>
            <person name="Lozovsky E."/>
            <person name="Lu J."/>
            <person name="Luo M."/>
            <person name="Machado C.A."/>
            <person name="Makalowski W."/>
            <person name="Marzo M."/>
            <person name="Matsuda M."/>
            <person name="Matzkin L."/>
            <person name="McAllister B."/>
            <person name="McBride C.S."/>
            <person name="McKernan B."/>
            <person name="McKernan K."/>
            <person name="Mendez-Lago M."/>
            <person name="Minx P."/>
            <person name="Mollenhauer M.U."/>
            <person name="Montooth K."/>
            <person name="Mount S.M."/>
            <person name="Mu X."/>
            <person name="Myers E."/>
            <person name="Negre B."/>
            <person name="Newfeld S."/>
            <person name="Nielsen R."/>
            <person name="Noor M.A."/>
            <person name="O'Grady P."/>
            <person name="Pachter L."/>
            <person name="Papaceit M."/>
            <person name="Parisi M.J."/>
            <person name="Parisi M."/>
            <person name="Parts L."/>
            <person name="Pedersen J.S."/>
            <person name="Pesole G."/>
            <person name="Phillippy A.M."/>
            <person name="Ponting C.P."/>
            <person name="Pop M."/>
            <person name="Porcelli D."/>
            <person name="Powell J.R."/>
            <person name="Prohaska S."/>
            <person name="Pruitt K."/>
            <person name="Puig M."/>
            <person name="Quesneville H."/>
            <person name="Ram K.R."/>
            <person name="Rand D."/>
            <person name="Rasmussen M.D."/>
            <person name="Reed L.K."/>
            <person name="Reenan R."/>
            <person name="Reily A."/>
            <person name="Remington K.A."/>
            <person name="Rieger T.T."/>
            <person name="Ritchie M.G."/>
            <person name="Robin C."/>
            <person name="Rogers Y.H."/>
            <person name="Rohde C."/>
            <person name="Rozas J."/>
            <person name="Rubenfield M.J."/>
            <person name="Ruiz A."/>
            <person name="Russo S."/>
            <person name="Salzberg S.L."/>
            <person name="Sanchez-Gracia A."/>
            <person name="Saranga D.J."/>
            <person name="Sato H."/>
            <person name="Schaeffer S.W."/>
            <person name="Schatz M.C."/>
            <person name="Schlenke T."/>
            <person name="Schwartz R."/>
            <person name="Segarra C."/>
            <person name="Singh R.S."/>
            <person name="Sirot L."/>
            <person name="Sirota M."/>
            <person name="Sisneros N.B."/>
            <person name="Smith C.D."/>
            <person name="Smith T.F."/>
            <person name="Spieth J."/>
            <person name="Stage D.E."/>
            <person name="Stark A."/>
            <person name="Stephan W."/>
            <person name="Strausberg R.L."/>
            <person name="Strempel S."/>
            <person name="Sturgill D."/>
            <person name="Sutton G."/>
            <person name="Sutton G.G."/>
            <person name="Tao W."/>
            <person name="Teichmann S."/>
            <person name="Tobari Y.N."/>
            <person name="Tomimura Y."/>
            <person name="Tsolas J.M."/>
            <person name="Valente V.L."/>
            <person name="Venter E."/>
            <person name="Venter J.C."/>
            <person name="Vicario S."/>
            <person name="Vieira F.G."/>
            <person name="Vilella A.J."/>
            <person name="Villasante A."/>
            <person name="Walenz B."/>
            <person name="Wang J."/>
            <person name="Wasserman M."/>
            <person name="Watts T."/>
            <person name="Wilson D."/>
            <person name="Wilson R.K."/>
            <person name="Wing R.A."/>
            <person name="Wolfner M.F."/>
            <person name="Wong A."/>
            <person name="Wong G.K."/>
            <person name="Wu C.I."/>
            <person name="Wu G."/>
            <person name="Yamamoto D."/>
            <person name="Yang H.P."/>
            <person name="Yang S.P."/>
            <person name="Yorke J.A."/>
            <person name="Yoshida K."/>
            <person name="Zdobnov E."/>
            <person name="Zhang P."/>
            <person name="Zhang Y."/>
            <person name="Zimin A.V."/>
            <person name="Baldwin J."/>
            <person name="Abdouelleil A."/>
            <person name="Abdulkadir J."/>
            <person name="Abebe A."/>
            <person name="Abera B."/>
            <person name="Abreu J."/>
            <person name="Acer S.C."/>
            <person name="Aftuck L."/>
            <person name="Alexander A."/>
            <person name="An P."/>
            <person name="Anderson E."/>
            <person name="Anderson S."/>
            <person name="Arachi H."/>
            <person name="Azer M."/>
            <person name="Bachantsang P."/>
            <person name="Barry A."/>
            <person name="Bayul T."/>
            <person name="Berlin A."/>
            <person name="Bessette D."/>
            <person name="Bloom T."/>
            <person name="Blye J."/>
            <person name="Boguslavskiy L."/>
            <person name="Bonnet C."/>
            <person name="Boukhgalter B."/>
            <person name="Bourzgui I."/>
            <person name="Brown A."/>
            <person name="Cahill P."/>
            <person name="Channer S."/>
            <person name="Cheshatsang Y."/>
            <person name="Chuda L."/>
            <person name="Citroen M."/>
            <person name="Collymore A."/>
            <person name="Cooke P."/>
            <person name="Costello M."/>
            <person name="D'Aco K."/>
            <person name="Daza R."/>
            <person name="De Haan G."/>
            <person name="DeGray S."/>
            <person name="DeMaso C."/>
            <person name="Dhargay N."/>
            <person name="Dooley K."/>
            <person name="Dooley E."/>
            <person name="Doricent M."/>
            <person name="Dorje P."/>
            <person name="Dorjee K."/>
            <person name="Dupes A."/>
            <person name="Elong R."/>
            <person name="Falk J."/>
            <person name="Farina A."/>
            <person name="Faro S."/>
            <person name="Ferguson D."/>
            <person name="Fisher S."/>
            <person name="Foley C.D."/>
            <person name="Franke A."/>
            <person name="Friedrich D."/>
            <person name="Gadbois L."/>
            <person name="Gearin G."/>
            <person name="Gearin C.R."/>
            <person name="Giannoukos G."/>
            <person name="Goode T."/>
            <person name="Graham J."/>
            <person name="Grandbois E."/>
            <person name="Grewal S."/>
            <person name="Gyaltsen K."/>
            <person name="Hafez N."/>
            <person name="Hagos B."/>
            <person name="Hall J."/>
            <person name="Henson C."/>
            <person name="Hollinger A."/>
            <person name="Honan T."/>
            <person name="Huard M.D."/>
            <person name="Hughes L."/>
            <person name="Hurhula B."/>
            <person name="Husby M.E."/>
            <person name="Kamat A."/>
            <person name="Kanga B."/>
            <person name="Kashin S."/>
            <person name="Khazanovich D."/>
            <person name="Kisner P."/>
            <person name="Lance K."/>
            <person name="Lara M."/>
            <person name="Lee W."/>
            <person name="Lennon N."/>
            <person name="Letendre F."/>
            <person name="LeVine R."/>
            <person name="Lipovsky A."/>
            <person name="Liu X."/>
            <person name="Liu J."/>
            <person name="Liu S."/>
            <person name="Lokyitsang T."/>
            <person name="Lokyitsang Y."/>
            <person name="Lubonja R."/>
            <person name="Lui A."/>
            <person name="MacDonald P."/>
            <person name="Magnisalis V."/>
            <person name="Maru K."/>
            <person name="Matthews C."/>
            <person name="McCusker W."/>
            <person name="McDonough S."/>
            <person name="Mehta T."/>
            <person name="Meldrim J."/>
            <person name="Meneus L."/>
            <person name="Mihai O."/>
            <person name="Mihalev A."/>
            <person name="Mihova T."/>
            <person name="Mittelman R."/>
            <person name="Mlenga V."/>
            <person name="Montmayeur A."/>
            <person name="Mulrain L."/>
            <person name="Navidi A."/>
            <person name="Naylor J."/>
            <person name="Negash T."/>
            <person name="Nguyen T."/>
            <person name="Nguyen N."/>
            <person name="Nicol R."/>
            <person name="Norbu C."/>
            <person name="Norbu N."/>
            <person name="Novod N."/>
            <person name="O'Neill B."/>
            <person name="Osman S."/>
            <person name="Markiewicz E."/>
            <person name="Oyono O.L."/>
            <person name="Patti C."/>
            <person name="Phunkhang P."/>
            <person name="Pierre F."/>
            <person name="Priest M."/>
            <person name="Raghuraman S."/>
            <person name="Rege F."/>
            <person name="Reyes R."/>
            <person name="Rise C."/>
            <person name="Rogov P."/>
            <person name="Ross K."/>
            <person name="Ryan E."/>
            <person name="Settipalli S."/>
            <person name="Shea T."/>
            <person name="Sherpa N."/>
            <person name="Shi L."/>
            <person name="Shih D."/>
            <person name="Sparrow T."/>
            <person name="Spaulding J."/>
            <person name="Stalker J."/>
            <person name="Stange-Thomann N."/>
            <person name="Stavropoulos S."/>
            <person name="Stone C."/>
            <person name="Strader C."/>
            <person name="Tesfaye S."/>
            <person name="Thomson T."/>
            <person name="Thoulutsang Y."/>
            <person name="Thoulutsang D."/>
            <person name="Topham K."/>
            <person name="Topping I."/>
            <person name="Tsamla T."/>
            <person name="Vassiliev H."/>
            <person name="Vo A."/>
            <person name="Wangchuk T."/>
            <person name="Wangdi T."/>
            <person name="Weiand M."/>
            <person name="Wilkinson J."/>
            <person name="Wilson A."/>
            <person name="Yadav S."/>
            <person name="Young G."/>
            <person name="Yu Q."/>
            <person name="Zembek L."/>
            <person name="Zhong D."/>
            <person name="Zimmer A."/>
            <person name="Zwirko Z."/>
            <person name="Jaffe D.B."/>
            <person name="Alvarez P."/>
            <person name="Brockman W."/>
            <person name="Butler J."/>
            <person name="Chin C."/>
            <person name="Gnerre S."/>
            <person name="Grabherr M."/>
            <person name="Kleber M."/>
            <person name="Mauceli E."/>
            <person name="MacCallum I."/>
        </authorList>
    </citation>
    <scope>NUCLEOTIDE SEQUENCE [LARGE SCALE GENOMIC DNA]</scope>
    <source>
        <strain evidence="5">Tucson 15010-1051.87</strain>
    </source>
</reference>
<dbReference type="Gene3D" id="3.90.79.10">
    <property type="entry name" value="Nucleoside Triphosphate Pyrophosphohydrolase"/>
    <property type="match status" value="1"/>
</dbReference>
<gene>
    <name evidence="4" type="primary">Dvir\GJ15854</name>
    <name evidence="4" type="ORF">Dvir_GJ15854</name>
</gene>
<keyword evidence="2" id="KW-0378">Hydrolase</keyword>
<dbReference type="EMBL" id="CH940655">
    <property type="protein sequence ID" value="EDW66131.2"/>
    <property type="molecule type" value="Genomic_DNA"/>
</dbReference>
<dbReference type="Pfam" id="PF18290">
    <property type="entry name" value="Nudix_hydro"/>
    <property type="match status" value="1"/>
</dbReference>
<organism evidence="4 5">
    <name type="scientific">Drosophila virilis</name>
    <name type="common">Fruit fly</name>
    <dbReference type="NCBI Taxonomy" id="7244"/>
    <lineage>
        <taxon>Eukaryota</taxon>
        <taxon>Metazoa</taxon>
        <taxon>Ecdysozoa</taxon>
        <taxon>Arthropoda</taxon>
        <taxon>Hexapoda</taxon>
        <taxon>Insecta</taxon>
        <taxon>Pterygota</taxon>
        <taxon>Neoptera</taxon>
        <taxon>Endopterygota</taxon>
        <taxon>Diptera</taxon>
        <taxon>Brachycera</taxon>
        <taxon>Muscomorpha</taxon>
        <taxon>Ephydroidea</taxon>
        <taxon>Drosophilidae</taxon>
        <taxon>Drosophila</taxon>
    </lineage>
</organism>
<dbReference type="PROSITE" id="PS51462">
    <property type="entry name" value="NUDIX"/>
    <property type="match status" value="1"/>
</dbReference>
<accession>B4MA72</accession>
<dbReference type="CDD" id="cd04670">
    <property type="entry name" value="NUDIX_ASFGF2_Nudt6"/>
    <property type="match status" value="1"/>
</dbReference>
<evidence type="ECO:0000256" key="2">
    <source>
        <dbReference type="ARBA" id="ARBA00022801"/>
    </source>
</evidence>
<dbReference type="OrthoDB" id="447842at2759"/>
<dbReference type="PRINTS" id="PR00502">
    <property type="entry name" value="NUDIXFAMILY"/>
</dbReference>
<dbReference type="PANTHER" id="PTHR13994:SF13">
    <property type="entry name" value="FI03680P"/>
    <property type="match status" value="1"/>
</dbReference>
<dbReference type="SUPFAM" id="SSF55811">
    <property type="entry name" value="Nudix"/>
    <property type="match status" value="1"/>
</dbReference>
<dbReference type="InterPro" id="IPR003293">
    <property type="entry name" value="Nudix_hydrolase6-like"/>
</dbReference>
<protein>
    <recommendedName>
        <fullName evidence="3">Nudix hydrolase domain-containing protein</fullName>
    </recommendedName>
</protein>
<sequence length="339" mass="38976">MTSVALLCRSNCCLLSALNAWRKVTIGTGAITHKHYSSSINCSSRSRSSAWPQRQLVKHVARSYQSSKSMASPPDVFCGVTDRFLGVTVDCKDLKIANKSQFTEKLHKSLDYWRTNKNRTIWFRVYKEQAEWVPILADAGFDFHHARTGVVTMYRWLPTHEQSNLPSYAHTLLGVGGLVINDQNEVLVVSDKYAIAKNMWKLPGGYVEPRENLVDSAVREVVEETGIRTTFRSMVCLRHSHGGNFDCSDIYVVIGLKPLNLDLKRCEREIARVCWMPMDEYMRNPQVLEASRLFVRTYLDYQKRGLDFTCTNMTHQVLKKEYQLYYVDQAKDDKDVPKK</sequence>
<dbReference type="STRING" id="7244.B4MA72"/>
<comment type="similarity">
    <text evidence="1">Belongs to the Nudix hydrolase family.</text>
</comment>
<dbReference type="KEGG" id="dvi:6634624"/>
<evidence type="ECO:0000259" key="3">
    <source>
        <dbReference type="PROSITE" id="PS51462"/>
    </source>
</evidence>